<dbReference type="NCBIfam" id="TIGR01167">
    <property type="entry name" value="LPXTG_anchor"/>
    <property type="match status" value="1"/>
</dbReference>
<feature type="region of interest" description="Disordered" evidence="1">
    <location>
        <begin position="413"/>
        <end position="517"/>
    </location>
</feature>
<feature type="domain" description="Collagen binding" evidence="2">
    <location>
        <begin position="50"/>
        <end position="168"/>
    </location>
</feature>
<reference evidence="4 5" key="1">
    <citation type="submission" date="2015-01" db="EMBL/GenBank/DDBJ databases">
        <title>Paenibacillus swuensis/DY6/whole genome sequencing.</title>
        <authorList>
            <person name="Kim M.K."/>
            <person name="Srinivasan S."/>
            <person name="Lee J.-J."/>
        </authorList>
    </citation>
    <scope>NUCLEOTIDE SEQUENCE [LARGE SCALE GENOMIC DNA]</scope>
    <source>
        <strain evidence="4 5">DY6</strain>
    </source>
</reference>
<dbReference type="GO" id="GO:0005518">
    <property type="term" value="F:collagen binding"/>
    <property type="evidence" value="ECO:0007669"/>
    <property type="project" value="InterPro"/>
</dbReference>
<dbReference type="AlphaFoldDB" id="A0A172TFE6"/>
<dbReference type="RefSeq" id="WP_068604869.1">
    <property type="nucleotide sequence ID" value="NZ_CP011388.1"/>
</dbReference>
<dbReference type="Gene3D" id="2.60.40.10">
    <property type="entry name" value="Immunoglobulins"/>
    <property type="match status" value="1"/>
</dbReference>
<dbReference type="Pfam" id="PF17802">
    <property type="entry name" value="SpaA"/>
    <property type="match status" value="1"/>
</dbReference>
<feature type="domain" description="SpaA-like prealbumin fold" evidence="3">
    <location>
        <begin position="322"/>
        <end position="403"/>
    </location>
</feature>
<keyword evidence="5" id="KW-1185">Reference proteome</keyword>
<evidence type="ECO:0000313" key="4">
    <source>
        <dbReference type="EMBL" id="ANE45785.1"/>
    </source>
</evidence>
<evidence type="ECO:0000256" key="1">
    <source>
        <dbReference type="SAM" id="MobiDB-lite"/>
    </source>
</evidence>
<dbReference type="Pfam" id="PF05737">
    <property type="entry name" value="Collagen_bind"/>
    <property type="match status" value="1"/>
</dbReference>
<evidence type="ECO:0000259" key="3">
    <source>
        <dbReference type="Pfam" id="PF17802"/>
    </source>
</evidence>
<dbReference type="SUPFAM" id="SSF49401">
    <property type="entry name" value="Bacterial adhesins"/>
    <property type="match status" value="2"/>
</dbReference>
<dbReference type="KEGG" id="pswu:SY83_05145"/>
<evidence type="ECO:0000313" key="5">
    <source>
        <dbReference type="Proteomes" id="UP000076927"/>
    </source>
</evidence>
<name>A0A172TFE6_9BACL</name>
<feature type="compositionally biased region" description="Pro residues" evidence="1">
    <location>
        <begin position="418"/>
        <end position="489"/>
    </location>
</feature>
<accession>A0A172TFE6</accession>
<sequence length="579" mass="61568">MILRKKVSALLVTIMFMTLLVNVTGLLGQSGAQAAEVGSQKFLSKDSTNYDAATQTISWAIKYNYNQKDVPAADAILTDLFPDTQQLVPNSLQVYPITFNSGGFEVKGTVLASSEYTVTPTTAAGQTGFHVQFHQDVTSAFKIEYKTAAVQRVTGTTMVINSVYSNTYKDVSGREIDQVIISKRAGAVDAAAQTVVWTVKLNGDSKIMSNVYLQDTFTQGGLQFVPGSLTVTADGGAPAAYNLVLRESVTPAATDGFDLTLQSPISGPHTVSYATYFDEDWLSGPVVPGNVEYVNQARVDWDENGSAPLTVTAAFDPSGANGKLTIQKVDEADPSLLLSGASFELYRVSDAERTLVNTLTTDSVGKAVFKKLITGAYVLIEKTAPAGYKLDPTEHLFTIDVSATTCYCKTITNAKLPPTDPPPTDPPPTDPPPTNPPPTDPPPTNPPPTDPPPTNPPPTDPPTTNPPPTNPPTDPPTTVPPTTIPPTTVPPIELTPVPDVTPTGNIEVPTEPVRVDPPEDVDIIETDVDVPLGTAVPDETIAPMLPKTGEASPWKTQALGVAVILLGFAVLRRKVLVKR</sequence>
<dbReference type="InterPro" id="IPR008456">
    <property type="entry name" value="Collagen-bd_dom"/>
</dbReference>
<evidence type="ECO:0008006" key="6">
    <source>
        <dbReference type="Google" id="ProtNLM"/>
    </source>
</evidence>
<protein>
    <recommendedName>
        <fullName evidence="6">Gram-positive cocci surface proteins LPxTG domain-containing protein</fullName>
    </recommendedName>
</protein>
<gene>
    <name evidence="4" type="ORF">SY83_05145</name>
</gene>
<proteinExistence type="predicted"/>
<dbReference type="InterPro" id="IPR013783">
    <property type="entry name" value="Ig-like_fold"/>
</dbReference>
<organism evidence="4 5">
    <name type="scientific">Paenibacillus swuensis</name>
    <dbReference type="NCBI Taxonomy" id="1178515"/>
    <lineage>
        <taxon>Bacteria</taxon>
        <taxon>Bacillati</taxon>
        <taxon>Bacillota</taxon>
        <taxon>Bacilli</taxon>
        <taxon>Bacillales</taxon>
        <taxon>Paenibacillaceae</taxon>
        <taxon>Paenibacillus</taxon>
    </lineage>
</organism>
<dbReference type="Proteomes" id="UP000076927">
    <property type="component" value="Chromosome"/>
</dbReference>
<dbReference type="PATRIC" id="fig|1178515.4.peg.1043"/>
<dbReference type="EMBL" id="CP011388">
    <property type="protein sequence ID" value="ANE45785.1"/>
    <property type="molecule type" value="Genomic_DNA"/>
</dbReference>
<dbReference type="InterPro" id="IPR041033">
    <property type="entry name" value="SpaA_PFL_dom_1"/>
</dbReference>
<dbReference type="InterPro" id="IPR008966">
    <property type="entry name" value="Adhesion_dom_sf"/>
</dbReference>
<dbReference type="SUPFAM" id="SSF49478">
    <property type="entry name" value="Cna protein B-type domain"/>
    <property type="match status" value="1"/>
</dbReference>
<dbReference type="Gene3D" id="2.60.40.740">
    <property type="match status" value="2"/>
</dbReference>
<evidence type="ECO:0000259" key="2">
    <source>
        <dbReference type="Pfam" id="PF05737"/>
    </source>
</evidence>
<dbReference type="STRING" id="1178515.SY83_05145"/>